<evidence type="ECO:0000256" key="1">
    <source>
        <dbReference type="ARBA" id="ARBA00006315"/>
    </source>
</evidence>
<dbReference type="PANTHER" id="PTHR11060:SF0">
    <property type="entry name" value="PROTEIN MEMO1"/>
    <property type="match status" value="1"/>
</dbReference>
<dbReference type="Gene3D" id="3.40.830.10">
    <property type="entry name" value="LigB-like"/>
    <property type="match status" value="1"/>
</dbReference>
<feature type="region of interest" description="Disordered" evidence="2">
    <location>
        <begin position="253"/>
        <end position="280"/>
    </location>
</feature>
<proteinExistence type="inferred from homology"/>
<comment type="similarity">
    <text evidence="1">Belongs to the MEMO1 family.</text>
</comment>
<feature type="compositionally biased region" description="Polar residues" evidence="2">
    <location>
        <begin position="308"/>
        <end position="317"/>
    </location>
</feature>
<dbReference type="Pfam" id="PF01875">
    <property type="entry name" value="Memo"/>
    <property type="match status" value="1"/>
</dbReference>
<dbReference type="InterPro" id="IPR002737">
    <property type="entry name" value="MEMO1_fam"/>
</dbReference>
<sequence>MTVRASSHAGLWYSDNASVLSSQLVSWLDNVNEDFKPARAIIVPRRIFILGPSHYANIGSKCALSPANVCCTPLGDIKIDKAIYEELQKTGEFVTFTKAQDEAEHSIEMQLPYIVQIAGNNPVSIVPIVVGCLSPERETVYGRLLAPFLCDPTTAVVISSDFCHWGSRFGYQYYLEDDGEIWQSVEKLDRMLQLYAKLVAIFPHRSAEAIKKRLQHLSRTAAQQLSAEDCSCTTSLVPTTHDLNPSTLTVTIPTHTPPSPHLNHSTSDIHNDDQQTASPSTLPVVVRTHSTSHSPFIINPPPFERNTHSPTIRSATDTAPFPTESIFSSVNNATHSALERSPACHRTAASRTSSTKPFRKIRAADKEPKSSQRTLTSI</sequence>
<dbReference type="AlphaFoldDB" id="A0A5J4NHH1"/>
<keyword evidence="4" id="KW-1185">Reference proteome</keyword>
<dbReference type="NCBIfam" id="TIGR04336">
    <property type="entry name" value="AmmeMemoSam_B"/>
    <property type="match status" value="1"/>
</dbReference>
<name>A0A5J4NHH1_9TREM</name>
<dbReference type="Proteomes" id="UP000324629">
    <property type="component" value="Unassembled WGS sequence"/>
</dbReference>
<dbReference type="PANTHER" id="PTHR11060">
    <property type="entry name" value="PROTEIN MEMO1"/>
    <property type="match status" value="1"/>
</dbReference>
<evidence type="ECO:0000313" key="3">
    <source>
        <dbReference type="EMBL" id="KAA3674942.1"/>
    </source>
</evidence>
<dbReference type="EMBL" id="QNGE01002812">
    <property type="protein sequence ID" value="KAA3674942.1"/>
    <property type="molecule type" value="Genomic_DNA"/>
</dbReference>
<evidence type="ECO:0000256" key="2">
    <source>
        <dbReference type="SAM" id="MobiDB-lite"/>
    </source>
</evidence>
<gene>
    <name evidence="3" type="ORF">DEA37_0001531</name>
</gene>
<evidence type="ECO:0000313" key="4">
    <source>
        <dbReference type="Proteomes" id="UP000324629"/>
    </source>
</evidence>
<dbReference type="CDD" id="cd07361">
    <property type="entry name" value="MEMO_like"/>
    <property type="match status" value="1"/>
</dbReference>
<organism evidence="3 4">
    <name type="scientific">Paragonimus westermani</name>
    <dbReference type="NCBI Taxonomy" id="34504"/>
    <lineage>
        <taxon>Eukaryota</taxon>
        <taxon>Metazoa</taxon>
        <taxon>Spiralia</taxon>
        <taxon>Lophotrochozoa</taxon>
        <taxon>Platyhelminthes</taxon>
        <taxon>Trematoda</taxon>
        <taxon>Digenea</taxon>
        <taxon>Plagiorchiida</taxon>
        <taxon>Troglotremata</taxon>
        <taxon>Troglotrematidae</taxon>
        <taxon>Paragonimus</taxon>
    </lineage>
</organism>
<protein>
    <submittedName>
        <fullName evidence="3">MEMO1 family protein</fullName>
    </submittedName>
</protein>
<feature type="region of interest" description="Disordered" evidence="2">
    <location>
        <begin position="338"/>
        <end position="378"/>
    </location>
</feature>
<reference evidence="3 4" key="1">
    <citation type="journal article" date="2019" name="Gigascience">
        <title>Whole-genome sequence of the oriental lung fluke Paragonimus westermani.</title>
        <authorList>
            <person name="Oey H."/>
            <person name="Zakrzewski M."/>
            <person name="Narain K."/>
            <person name="Devi K.R."/>
            <person name="Agatsuma T."/>
            <person name="Nawaratna S."/>
            <person name="Gobert G.N."/>
            <person name="Jones M.K."/>
            <person name="Ragan M.A."/>
            <person name="McManus D.P."/>
            <person name="Krause L."/>
        </authorList>
    </citation>
    <scope>NUCLEOTIDE SEQUENCE [LARGE SCALE GENOMIC DNA]</scope>
    <source>
        <strain evidence="3 4">IND2009</strain>
    </source>
</reference>
<accession>A0A5J4NHH1</accession>
<comment type="caution">
    <text evidence="3">The sequence shown here is derived from an EMBL/GenBank/DDBJ whole genome shotgun (WGS) entry which is preliminary data.</text>
</comment>
<feature type="region of interest" description="Disordered" evidence="2">
    <location>
        <begin position="292"/>
        <end position="319"/>
    </location>
</feature>